<dbReference type="OrthoDB" id="6022555at2759"/>
<feature type="compositionally biased region" description="Basic and acidic residues" evidence="1">
    <location>
        <begin position="221"/>
        <end position="234"/>
    </location>
</feature>
<dbReference type="Pfam" id="PF15275">
    <property type="entry name" value="PEHE"/>
    <property type="match status" value="1"/>
</dbReference>
<dbReference type="Proteomes" id="UP000008144">
    <property type="component" value="Chromosome 10"/>
</dbReference>
<dbReference type="Gene3D" id="1.20.5.170">
    <property type="match status" value="1"/>
</dbReference>
<accession>A0A1W2WBG8</accession>
<dbReference type="Ensembl" id="ENSCINT00000025737.2">
    <property type="protein sequence ID" value="ENSCINP00000025491.2"/>
    <property type="gene ID" value="ENSCING00000014002.2"/>
</dbReference>
<dbReference type="EMBL" id="EAAA01000515">
    <property type="status" value="NOT_ANNOTATED_CDS"/>
    <property type="molecule type" value="Genomic_DNA"/>
</dbReference>
<dbReference type="PROSITE" id="PS52052">
    <property type="entry name" value="PEHE"/>
    <property type="match status" value="1"/>
</dbReference>
<dbReference type="HOGENOM" id="CLU_479764_0_0_1"/>
<evidence type="ECO:0000313" key="3">
    <source>
        <dbReference type="Ensembl" id="ENSCINP00000025491.2"/>
    </source>
</evidence>
<feature type="compositionally biased region" description="Polar residues" evidence="1">
    <location>
        <begin position="278"/>
        <end position="291"/>
    </location>
</feature>
<dbReference type="PANTHER" id="PTHR21656:SF2">
    <property type="entry name" value="MALE-SPECIFIC LETHAL 1 HOMOLOG"/>
    <property type="match status" value="1"/>
</dbReference>
<feature type="region of interest" description="Disordered" evidence="1">
    <location>
        <begin position="194"/>
        <end position="291"/>
    </location>
</feature>
<proteinExistence type="predicted"/>
<evidence type="ECO:0000313" key="4">
    <source>
        <dbReference type="Proteomes" id="UP000008144"/>
    </source>
</evidence>
<feature type="compositionally biased region" description="Low complexity" evidence="1">
    <location>
        <begin position="249"/>
        <end position="271"/>
    </location>
</feature>
<dbReference type="SMART" id="SM01300">
    <property type="entry name" value="PEHE"/>
    <property type="match status" value="1"/>
</dbReference>
<dbReference type="GeneID" id="100178376"/>
<dbReference type="RefSeq" id="XP_002128348.1">
    <property type="nucleotide sequence ID" value="XM_002128312.3"/>
</dbReference>
<reference evidence="3" key="4">
    <citation type="submission" date="2025-09" db="UniProtKB">
        <authorList>
            <consortium name="Ensembl"/>
        </authorList>
    </citation>
    <scope>IDENTIFICATION</scope>
</reference>
<dbReference type="InterPro" id="IPR029332">
    <property type="entry name" value="PEHE_dom"/>
</dbReference>
<dbReference type="FunCoup" id="F6RDF3">
    <property type="interactions" value="43"/>
</dbReference>
<gene>
    <name evidence="3" type="primary">LOC100178376</name>
</gene>
<reference evidence="3" key="3">
    <citation type="submission" date="2025-08" db="UniProtKB">
        <authorList>
            <consortium name="Ensembl"/>
        </authorList>
    </citation>
    <scope>IDENTIFICATION</scope>
</reference>
<dbReference type="InterPro" id="IPR026711">
    <property type="entry name" value="Msl-1"/>
</dbReference>
<feature type="region of interest" description="Disordered" evidence="1">
    <location>
        <begin position="25"/>
        <end position="49"/>
    </location>
</feature>
<dbReference type="GeneTree" id="ENSGT00390000018292"/>
<reference evidence="4" key="1">
    <citation type="journal article" date="2002" name="Science">
        <title>The draft genome of Ciona intestinalis: insights into chordate and vertebrate origins.</title>
        <authorList>
            <person name="Dehal P."/>
            <person name="Satou Y."/>
            <person name="Campbell R.K."/>
            <person name="Chapman J."/>
            <person name="Degnan B."/>
            <person name="De Tomaso A."/>
            <person name="Davidson B."/>
            <person name="Di Gregorio A."/>
            <person name="Gelpke M."/>
            <person name="Goodstein D.M."/>
            <person name="Harafuji N."/>
            <person name="Hastings K.E."/>
            <person name="Ho I."/>
            <person name="Hotta K."/>
            <person name="Huang W."/>
            <person name="Kawashima T."/>
            <person name="Lemaire P."/>
            <person name="Martinez D."/>
            <person name="Meinertzhagen I.A."/>
            <person name="Necula S."/>
            <person name="Nonaka M."/>
            <person name="Putnam N."/>
            <person name="Rash S."/>
            <person name="Saiga H."/>
            <person name="Satake M."/>
            <person name="Terry A."/>
            <person name="Yamada L."/>
            <person name="Wang H.G."/>
            <person name="Awazu S."/>
            <person name="Azumi K."/>
            <person name="Boore J."/>
            <person name="Branno M."/>
            <person name="Chin-Bow S."/>
            <person name="DeSantis R."/>
            <person name="Doyle S."/>
            <person name="Francino P."/>
            <person name="Keys D.N."/>
            <person name="Haga S."/>
            <person name="Hayashi H."/>
            <person name="Hino K."/>
            <person name="Imai K.S."/>
            <person name="Inaba K."/>
            <person name="Kano S."/>
            <person name="Kobayashi K."/>
            <person name="Kobayashi M."/>
            <person name="Lee B.I."/>
            <person name="Makabe K.W."/>
            <person name="Manohar C."/>
            <person name="Matassi G."/>
            <person name="Medina M."/>
            <person name="Mochizuki Y."/>
            <person name="Mount S."/>
            <person name="Morishita T."/>
            <person name="Miura S."/>
            <person name="Nakayama A."/>
            <person name="Nishizaka S."/>
            <person name="Nomoto H."/>
            <person name="Ohta F."/>
            <person name="Oishi K."/>
            <person name="Rigoutsos I."/>
            <person name="Sano M."/>
            <person name="Sasaki A."/>
            <person name="Sasakura Y."/>
            <person name="Shoguchi E."/>
            <person name="Shin-i T."/>
            <person name="Spagnuolo A."/>
            <person name="Stainier D."/>
            <person name="Suzuki M.M."/>
            <person name="Tassy O."/>
            <person name="Takatori N."/>
            <person name="Tokuoka M."/>
            <person name="Yagi K."/>
            <person name="Yoshizaki F."/>
            <person name="Wada S."/>
            <person name="Zhang C."/>
            <person name="Hyatt P.D."/>
            <person name="Larimer F."/>
            <person name="Detter C."/>
            <person name="Doggett N."/>
            <person name="Glavina T."/>
            <person name="Hawkins T."/>
            <person name="Richardson P."/>
            <person name="Lucas S."/>
            <person name="Kohara Y."/>
            <person name="Levine M."/>
            <person name="Satoh N."/>
            <person name="Rokhsar D.S."/>
        </authorList>
    </citation>
    <scope>NUCLEOTIDE SEQUENCE [LARGE SCALE GENOMIC DNA]</scope>
</reference>
<accession>F6RDF3</accession>
<reference evidence="3" key="2">
    <citation type="journal article" date="2008" name="Genome Biol.">
        <title>Improved genome assembly and evidence-based global gene model set for the chordate Ciona intestinalis: new insight into intron and operon populations.</title>
        <authorList>
            <person name="Satou Y."/>
            <person name="Mineta K."/>
            <person name="Ogasawara M."/>
            <person name="Sasakura Y."/>
            <person name="Shoguchi E."/>
            <person name="Ueno K."/>
            <person name="Yamada L."/>
            <person name="Matsumoto J."/>
            <person name="Wasserscheid J."/>
            <person name="Dewar K."/>
            <person name="Wiley G.B."/>
            <person name="Macmil S.L."/>
            <person name="Roe B.A."/>
            <person name="Zeller R.W."/>
            <person name="Hastings K.E."/>
            <person name="Lemaire P."/>
            <person name="Lindquist E."/>
            <person name="Endo T."/>
            <person name="Hotta K."/>
            <person name="Inaba K."/>
        </authorList>
    </citation>
    <scope>NUCLEOTIDE SEQUENCE [LARGE SCALE GENOMIC DNA]</scope>
    <source>
        <strain evidence="3">wild type</strain>
    </source>
</reference>
<dbReference type="STRING" id="7719.ENSCINP00000025491"/>
<evidence type="ECO:0000256" key="1">
    <source>
        <dbReference type="SAM" id="MobiDB-lite"/>
    </source>
</evidence>
<name>F6RDF3_CIOIN</name>
<dbReference type="AlphaFoldDB" id="F6RDF3"/>
<evidence type="ECO:0000259" key="2">
    <source>
        <dbReference type="PROSITE" id="PS52052"/>
    </source>
</evidence>
<protein>
    <submittedName>
        <fullName evidence="3">Male-specific lethal 1 homolog</fullName>
    </submittedName>
</protein>
<dbReference type="GO" id="GO:0072487">
    <property type="term" value="C:MSL complex"/>
    <property type="evidence" value="ECO:0000318"/>
    <property type="project" value="GO_Central"/>
</dbReference>
<feature type="domain" description="PEHE" evidence="2">
    <location>
        <begin position="450"/>
        <end position="566"/>
    </location>
</feature>
<dbReference type="KEGG" id="cin:100178376"/>
<keyword evidence="4" id="KW-1185">Reference proteome</keyword>
<feature type="compositionally biased region" description="Polar residues" evidence="1">
    <location>
        <begin position="204"/>
        <end position="214"/>
    </location>
</feature>
<dbReference type="Gene3D" id="6.10.250.2000">
    <property type="match status" value="1"/>
</dbReference>
<sequence length="568" mass="63939">MAAKPMPRIRAGVSGCPVTAISVNEKSNPEKSSKLLNARRSRLSESSCSQEYDNDMFDSVYRTNNDKKLQNELVVDENDRLPKPEISDAKLWSRDFHSDRGQVKVNASDVSDTNHSDYALSNEATTLLQTSKIEPSIASVAEIERLKQLMMLQVSLISRQQDLLKLRDKEIMHLKANNQSFKCRIERMERRISLSKRTRKESESCSTPHQQNNGVKRRRSESHSKPDSKPEDHISTSTATQPDAHNIVSTTSPTTATTANTTPTNISSTPTKIFPKNENPNNSFKSLSVPASHSCPNLPSTSISPIKTSPTSDLSCFPVPLSFIERFQSQLFTHTSPKSGEKLDDSKVAIQICEKCPHCVAMANEIKYLLSVAANAGFGTSFTNKSSSNDHMLKVVGICGQDNIAEESSHTLNSQPVLLTKQYYYKRLSTEQSTCTRIVEQENFRDDGTVLNIPTWRVKVIPLENTSTESPIEAIDDESYLKRHSKFEIAEKRRKRWDIQRIREYRYNEKLRQKILKQDLIKDGSVETFSPSLFEIDALAVDNCLPVNVFGHCLPHLPVQEFSLSSSR</sequence>
<dbReference type="InParanoid" id="F6RDF3"/>
<organism evidence="3 4">
    <name type="scientific">Ciona intestinalis</name>
    <name type="common">Transparent sea squirt</name>
    <name type="synonym">Ascidia intestinalis</name>
    <dbReference type="NCBI Taxonomy" id="7719"/>
    <lineage>
        <taxon>Eukaryota</taxon>
        <taxon>Metazoa</taxon>
        <taxon>Chordata</taxon>
        <taxon>Tunicata</taxon>
        <taxon>Ascidiacea</taxon>
        <taxon>Phlebobranchia</taxon>
        <taxon>Cionidae</taxon>
        <taxon>Ciona</taxon>
    </lineage>
</organism>
<dbReference type="PANTHER" id="PTHR21656">
    <property type="entry name" value="MALE-SPECIFIC LETHAL-1 PROTEIN"/>
    <property type="match status" value="1"/>
</dbReference>